<proteinExistence type="predicted"/>
<evidence type="ECO:0000313" key="1">
    <source>
        <dbReference type="EMBL" id="CAK5281489.1"/>
    </source>
</evidence>
<organism evidence="1 2">
    <name type="scientific">Mycena citricolor</name>
    <dbReference type="NCBI Taxonomy" id="2018698"/>
    <lineage>
        <taxon>Eukaryota</taxon>
        <taxon>Fungi</taxon>
        <taxon>Dikarya</taxon>
        <taxon>Basidiomycota</taxon>
        <taxon>Agaricomycotina</taxon>
        <taxon>Agaricomycetes</taxon>
        <taxon>Agaricomycetidae</taxon>
        <taxon>Agaricales</taxon>
        <taxon>Marasmiineae</taxon>
        <taxon>Mycenaceae</taxon>
        <taxon>Mycena</taxon>
    </lineage>
</organism>
<feature type="non-terminal residue" evidence="1">
    <location>
        <position position="1"/>
    </location>
</feature>
<name>A0AAD2HSB7_9AGAR</name>
<comment type="caution">
    <text evidence="1">The sequence shown here is derived from an EMBL/GenBank/DDBJ whole genome shotgun (WGS) entry which is preliminary data.</text>
</comment>
<dbReference type="EMBL" id="CAVNYO010000444">
    <property type="protein sequence ID" value="CAK5281489.1"/>
    <property type="molecule type" value="Genomic_DNA"/>
</dbReference>
<dbReference type="Proteomes" id="UP001295794">
    <property type="component" value="Unassembled WGS sequence"/>
</dbReference>
<sequence length="79" mass="8678">SIKLVDVSESVDQQGASRQRTRVDLIKMHRLASIRACCSVSISMTRKGRDVSHCSGMAIEKPKSSAIDWSSGTRKSGWL</sequence>
<reference evidence="1" key="1">
    <citation type="submission" date="2023-11" db="EMBL/GenBank/DDBJ databases">
        <authorList>
            <person name="De Vega J J."/>
            <person name="De Vega J J."/>
        </authorList>
    </citation>
    <scope>NUCLEOTIDE SEQUENCE</scope>
</reference>
<dbReference type="AlphaFoldDB" id="A0AAD2HSB7"/>
<gene>
    <name evidence="1" type="ORF">MYCIT1_LOCUS32648</name>
</gene>
<evidence type="ECO:0000313" key="2">
    <source>
        <dbReference type="Proteomes" id="UP001295794"/>
    </source>
</evidence>
<keyword evidence="2" id="KW-1185">Reference proteome</keyword>
<accession>A0AAD2HSB7</accession>
<protein>
    <submittedName>
        <fullName evidence="1">Uncharacterized protein</fullName>
    </submittedName>
</protein>